<proteinExistence type="inferred from homology"/>
<dbReference type="InterPro" id="IPR023214">
    <property type="entry name" value="HAD_sf"/>
</dbReference>
<evidence type="ECO:0000313" key="2">
    <source>
        <dbReference type="EMBL" id="USS88995.1"/>
    </source>
</evidence>
<organism evidence="2 3">
    <name type="scientific">Fructilactobacillus cliffordii</name>
    <dbReference type="NCBI Taxonomy" id="2940299"/>
    <lineage>
        <taxon>Bacteria</taxon>
        <taxon>Bacillati</taxon>
        <taxon>Bacillota</taxon>
        <taxon>Bacilli</taxon>
        <taxon>Lactobacillales</taxon>
        <taxon>Lactobacillaceae</taxon>
        <taxon>Fructilactobacillus</taxon>
    </lineage>
</organism>
<dbReference type="Gene3D" id="3.40.50.1000">
    <property type="entry name" value="HAD superfamily/HAD-like"/>
    <property type="match status" value="1"/>
</dbReference>
<dbReference type="EMBL" id="CP097119">
    <property type="protein sequence ID" value="USS88995.1"/>
    <property type="molecule type" value="Genomic_DNA"/>
</dbReference>
<comment type="similarity">
    <text evidence="1">Belongs to the 5'(3')-deoxyribonucleotidase family.</text>
</comment>
<gene>
    <name evidence="2" type="ORF">M3M40_05775</name>
</gene>
<evidence type="ECO:0000313" key="3">
    <source>
        <dbReference type="Proteomes" id="UP001055911"/>
    </source>
</evidence>
<name>A0A9Q8ZT69_9LACO</name>
<evidence type="ECO:0000256" key="1">
    <source>
        <dbReference type="ARBA" id="ARBA00009589"/>
    </source>
</evidence>
<sequence length="200" mass="22567">MTATKPKLFLDMDNVMVETLPVLNELAKLPFTKPKPDQLTGIFRDLAPLPGVLASVPKLAEHYEMYVLSTAPWDNPSAWQDKLAWLQQYFGVGEDNPFYKRVIITHDKSLVHRTGGLLVDDRPYHGASEWVDPTVPSAWIQYGADERLQWKSELTNFLLAIAKEQEQGKALPDAITAANAHPNPYLVHGDLKDFEASNWE</sequence>
<dbReference type="PANTHER" id="PTHR16504:SF4">
    <property type="entry name" value="5'(3')-DEOXYRIBONUCLEOTIDASE"/>
    <property type="match status" value="1"/>
</dbReference>
<keyword evidence="3" id="KW-1185">Reference proteome</keyword>
<reference evidence="2" key="1">
    <citation type="submission" date="2022-05" db="EMBL/GenBank/DDBJ databases">
        <authorList>
            <person name="Oliphant S.A."/>
            <person name="Watson-Haigh N.S."/>
            <person name="Sumby K.M."/>
            <person name="Gardner J.M."/>
            <person name="Jiranek V."/>
        </authorList>
    </citation>
    <scope>NUCLEOTIDE SEQUENCE</scope>
    <source>
        <strain evidence="2">KI4_B1</strain>
    </source>
</reference>
<dbReference type="AlphaFoldDB" id="A0A9Q8ZT69"/>
<dbReference type="InterPro" id="IPR036412">
    <property type="entry name" value="HAD-like_sf"/>
</dbReference>
<dbReference type="Pfam" id="PF06941">
    <property type="entry name" value="NT5C"/>
    <property type="match status" value="1"/>
</dbReference>
<protein>
    <submittedName>
        <fullName evidence="2">Uncharacterized protein</fullName>
    </submittedName>
</protein>
<dbReference type="Proteomes" id="UP001055911">
    <property type="component" value="Chromosome"/>
</dbReference>
<dbReference type="InterPro" id="IPR010708">
    <property type="entry name" value="5'(3')-deoxyribonucleotidase"/>
</dbReference>
<dbReference type="SUPFAM" id="SSF56784">
    <property type="entry name" value="HAD-like"/>
    <property type="match status" value="1"/>
</dbReference>
<dbReference type="GO" id="GO:0008253">
    <property type="term" value="F:5'-nucleotidase activity"/>
    <property type="evidence" value="ECO:0007669"/>
    <property type="project" value="InterPro"/>
</dbReference>
<dbReference type="GO" id="GO:0009223">
    <property type="term" value="P:pyrimidine deoxyribonucleotide catabolic process"/>
    <property type="evidence" value="ECO:0007669"/>
    <property type="project" value="TreeGrafter"/>
</dbReference>
<accession>A0A9Q8ZT69</accession>
<dbReference type="RefSeq" id="WP_252766512.1">
    <property type="nucleotide sequence ID" value="NZ_CP097119.1"/>
</dbReference>
<dbReference type="PANTHER" id="PTHR16504">
    <property type="entry name" value="5'(3')-DEOXYRIBONUCLEOTIDASE"/>
    <property type="match status" value="1"/>
</dbReference>